<dbReference type="Proteomes" id="UP000321331">
    <property type="component" value="Unassembled WGS sequence"/>
</dbReference>
<reference evidence="1 2" key="1">
    <citation type="submission" date="2019-07" db="EMBL/GenBank/DDBJ databases">
        <title>The First High-Quality Draft Genome Sequence of the Causal Agent of the Current Panama Disease Epidemic.</title>
        <authorList>
            <person name="Warmington R.J."/>
            <person name="Kay W."/>
            <person name="Jeffries A."/>
            <person name="Bebber D."/>
            <person name="Moore K."/>
            <person name="Studholme D.J."/>
        </authorList>
    </citation>
    <scope>NUCLEOTIDE SEQUENCE [LARGE SCALE GENOMIC DNA]</scope>
    <source>
        <strain evidence="1 2">TR4</strain>
    </source>
</reference>
<comment type="caution">
    <text evidence="1">The sequence shown here is derived from an EMBL/GenBank/DDBJ whole genome shotgun (WGS) entry which is preliminary data.</text>
</comment>
<dbReference type="EMBL" id="VMNF01000012">
    <property type="protein sequence ID" value="TXB98250.1"/>
    <property type="molecule type" value="Genomic_DNA"/>
</dbReference>
<dbReference type="AlphaFoldDB" id="A0A5C6SLH0"/>
<organism evidence="1 2">
    <name type="scientific">Fusarium oxysporum f. sp. cubense</name>
    <dbReference type="NCBI Taxonomy" id="61366"/>
    <lineage>
        <taxon>Eukaryota</taxon>
        <taxon>Fungi</taxon>
        <taxon>Dikarya</taxon>
        <taxon>Ascomycota</taxon>
        <taxon>Pezizomycotina</taxon>
        <taxon>Sordariomycetes</taxon>
        <taxon>Hypocreomycetidae</taxon>
        <taxon>Hypocreales</taxon>
        <taxon>Nectriaceae</taxon>
        <taxon>Fusarium</taxon>
        <taxon>Fusarium oxysporum species complex</taxon>
    </lineage>
</organism>
<protein>
    <submittedName>
        <fullName evidence="1">Uncharacterized protein</fullName>
    </submittedName>
</protein>
<proteinExistence type="predicted"/>
<accession>A0A5C6SLH0</accession>
<evidence type="ECO:0000313" key="2">
    <source>
        <dbReference type="Proteomes" id="UP000321331"/>
    </source>
</evidence>
<sequence length="82" mass="9372">MTLESFTSIAYQWIFSSSCGPVWGSYVRQESARGNSGTFPIQVYLVDSIQDYFINKDAIIASTILGWHNTDRYQGCIYFQVK</sequence>
<evidence type="ECO:0000313" key="1">
    <source>
        <dbReference type="EMBL" id="TXB98250.1"/>
    </source>
</evidence>
<name>A0A5C6SLH0_FUSOC</name>
<gene>
    <name evidence="1" type="ORF">FocTR4_00012321</name>
</gene>